<comment type="caution">
    <text evidence="3">The sequence shown here is derived from an EMBL/GenBank/DDBJ whole genome shotgun (WGS) entry which is preliminary data.</text>
</comment>
<protein>
    <recommendedName>
        <fullName evidence="2">Methyltransferase domain-containing protein</fullName>
    </recommendedName>
</protein>
<dbReference type="Pfam" id="PF13649">
    <property type="entry name" value="Methyltransf_25"/>
    <property type="match status" value="1"/>
</dbReference>
<evidence type="ECO:0000259" key="2">
    <source>
        <dbReference type="Pfam" id="PF13649"/>
    </source>
</evidence>
<feature type="domain" description="Methyltransferase" evidence="2">
    <location>
        <begin position="42"/>
        <end position="130"/>
    </location>
</feature>
<dbReference type="InterPro" id="IPR029063">
    <property type="entry name" value="SAM-dependent_MTases_sf"/>
</dbReference>
<gene>
    <name evidence="3" type="ORF">A2538_04745</name>
</gene>
<dbReference type="STRING" id="1798709.A2538_04745"/>
<organism evidence="3 4">
    <name type="scientific">Candidatus Magasanikbacteria bacterium RIFOXYD2_FULL_41_14</name>
    <dbReference type="NCBI Taxonomy" id="1798709"/>
    <lineage>
        <taxon>Bacteria</taxon>
        <taxon>Candidatus Magasanikiibacteriota</taxon>
    </lineage>
</organism>
<dbReference type="GO" id="GO:0016740">
    <property type="term" value="F:transferase activity"/>
    <property type="evidence" value="ECO:0007669"/>
    <property type="project" value="UniProtKB-KW"/>
</dbReference>
<accession>A0A1F6PFS3</accession>
<dbReference type="SUPFAM" id="SSF53335">
    <property type="entry name" value="S-adenosyl-L-methionine-dependent methyltransferases"/>
    <property type="match status" value="1"/>
</dbReference>
<dbReference type="CDD" id="cd02440">
    <property type="entry name" value="AdoMet_MTases"/>
    <property type="match status" value="1"/>
</dbReference>
<dbReference type="PANTHER" id="PTHR43861">
    <property type="entry name" value="TRANS-ACONITATE 2-METHYLTRANSFERASE-RELATED"/>
    <property type="match status" value="1"/>
</dbReference>
<evidence type="ECO:0000313" key="4">
    <source>
        <dbReference type="Proteomes" id="UP000178254"/>
    </source>
</evidence>
<sequence length="209" mass="24282">MINFNEFYREIDPWGTTKFAHERARLRLTEKMLGHNQFNHALDLGCGEGIFTKIIKQHAILVDAIDISLSAISRAKQRCAGVDFTVGDIRNFKFFGNYDLIVCLEVIYYLDLEDQKNILQKMRDFIDKNGLILLSFVINDQSYIHYADFIKLLTGMFSLKLILVLSVKSRSNIFIDRIKMWYYNFLLNKRGFVHPAINQVGVLLKCSSK</sequence>
<dbReference type="Gene3D" id="3.40.50.150">
    <property type="entry name" value="Vaccinia Virus protein VP39"/>
    <property type="match status" value="1"/>
</dbReference>
<name>A0A1F6PFS3_9BACT</name>
<evidence type="ECO:0000313" key="3">
    <source>
        <dbReference type="EMBL" id="OGH94968.1"/>
    </source>
</evidence>
<dbReference type="AlphaFoldDB" id="A0A1F6PFS3"/>
<reference evidence="3 4" key="1">
    <citation type="journal article" date="2016" name="Nat. Commun.">
        <title>Thousands of microbial genomes shed light on interconnected biogeochemical processes in an aquifer system.</title>
        <authorList>
            <person name="Anantharaman K."/>
            <person name="Brown C.T."/>
            <person name="Hug L.A."/>
            <person name="Sharon I."/>
            <person name="Castelle C.J."/>
            <person name="Probst A.J."/>
            <person name="Thomas B.C."/>
            <person name="Singh A."/>
            <person name="Wilkins M.J."/>
            <person name="Karaoz U."/>
            <person name="Brodie E.L."/>
            <person name="Williams K.H."/>
            <person name="Hubbard S.S."/>
            <person name="Banfield J.F."/>
        </authorList>
    </citation>
    <scope>NUCLEOTIDE SEQUENCE [LARGE SCALE GENOMIC DNA]</scope>
</reference>
<evidence type="ECO:0000256" key="1">
    <source>
        <dbReference type="ARBA" id="ARBA00022679"/>
    </source>
</evidence>
<proteinExistence type="predicted"/>
<dbReference type="InterPro" id="IPR041698">
    <property type="entry name" value="Methyltransf_25"/>
</dbReference>
<dbReference type="Proteomes" id="UP000178254">
    <property type="component" value="Unassembled WGS sequence"/>
</dbReference>
<keyword evidence="1" id="KW-0808">Transferase</keyword>
<dbReference type="EMBL" id="MFRE01000005">
    <property type="protein sequence ID" value="OGH94968.1"/>
    <property type="molecule type" value="Genomic_DNA"/>
</dbReference>